<accession>A0A0C3AM78</accession>
<name>A0A0C3AM78_SERVB</name>
<evidence type="ECO:0000313" key="2">
    <source>
        <dbReference type="Proteomes" id="UP000054097"/>
    </source>
</evidence>
<dbReference type="OrthoDB" id="2745718at2759"/>
<dbReference type="EMBL" id="KN824312">
    <property type="protein sequence ID" value="KIM25675.1"/>
    <property type="molecule type" value="Genomic_DNA"/>
</dbReference>
<dbReference type="Proteomes" id="UP000054097">
    <property type="component" value="Unassembled WGS sequence"/>
</dbReference>
<organism evidence="1 2">
    <name type="scientific">Serendipita vermifera MAFF 305830</name>
    <dbReference type="NCBI Taxonomy" id="933852"/>
    <lineage>
        <taxon>Eukaryota</taxon>
        <taxon>Fungi</taxon>
        <taxon>Dikarya</taxon>
        <taxon>Basidiomycota</taxon>
        <taxon>Agaricomycotina</taxon>
        <taxon>Agaricomycetes</taxon>
        <taxon>Sebacinales</taxon>
        <taxon>Serendipitaceae</taxon>
        <taxon>Serendipita</taxon>
    </lineage>
</organism>
<keyword evidence="2" id="KW-1185">Reference proteome</keyword>
<evidence type="ECO:0000313" key="1">
    <source>
        <dbReference type="EMBL" id="KIM25675.1"/>
    </source>
</evidence>
<sequence>MGSPGGVIVWDWVTGEMIIPYRSALDATFISQDYVLLLIDVENALALDVTPLSANKKAHRLELPMHEDFYGAHFVTHPFYNTPLDGNNSHTASSNKIHLPLLTPDPVLDIAVLEYQYIDAVEDRDGQLMVISTQHLIDMCANQPPEPLNEANGSPELAGPTTGWNQWGSSMAKWLPTGMIKPSRRAVFGSRILVASPIASSTLRSDFKTTDESDEEVIVQLVLLDFNPRGISRTPDKSQAADDFVAALIKEIGRWSPNNPMPWTPDSQLKFHATVIKNHGEYLNVYFDGDGFVGRKDDCYEVCSFLPL</sequence>
<gene>
    <name evidence="1" type="ORF">M408DRAFT_205996</name>
</gene>
<reference evidence="2" key="2">
    <citation type="submission" date="2015-01" db="EMBL/GenBank/DDBJ databases">
        <title>Evolutionary Origins and Diversification of the Mycorrhizal Mutualists.</title>
        <authorList>
            <consortium name="DOE Joint Genome Institute"/>
            <consortium name="Mycorrhizal Genomics Consortium"/>
            <person name="Kohler A."/>
            <person name="Kuo A."/>
            <person name="Nagy L.G."/>
            <person name="Floudas D."/>
            <person name="Copeland A."/>
            <person name="Barry K.W."/>
            <person name="Cichocki N."/>
            <person name="Veneault-Fourrey C."/>
            <person name="LaButti K."/>
            <person name="Lindquist E.A."/>
            <person name="Lipzen A."/>
            <person name="Lundell T."/>
            <person name="Morin E."/>
            <person name="Murat C."/>
            <person name="Riley R."/>
            <person name="Ohm R."/>
            <person name="Sun H."/>
            <person name="Tunlid A."/>
            <person name="Henrissat B."/>
            <person name="Grigoriev I.V."/>
            <person name="Hibbett D.S."/>
            <person name="Martin F."/>
        </authorList>
    </citation>
    <scope>NUCLEOTIDE SEQUENCE [LARGE SCALE GENOMIC DNA]</scope>
    <source>
        <strain evidence="2">MAFF 305830</strain>
    </source>
</reference>
<dbReference type="AlphaFoldDB" id="A0A0C3AM78"/>
<reference evidence="1 2" key="1">
    <citation type="submission" date="2014-04" db="EMBL/GenBank/DDBJ databases">
        <authorList>
            <consortium name="DOE Joint Genome Institute"/>
            <person name="Kuo A."/>
            <person name="Zuccaro A."/>
            <person name="Kohler A."/>
            <person name="Nagy L.G."/>
            <person name="Floudas D."/>
            <person name="Copeland A."/>
            <person name="Barry K.W."/>
            <person name="Cichocki N."/>
            <person name="Veneault-Fourrey C."/>
            <person name="LaButti K."/>
            <person name="Lindquist E.A."/>
            <person name="Lipzen A."/>
            <person name="Lundell T."/>
            <person name="Morin E."/>
            <person name="Murat C."/>
            <person name="Sun H."/>
            <person name="Tunlid A."/>
            <person name="Henrissat B."/>
            <person name="Grigoriev I.V."/>
            <person name="Hibbett D.S."/>
            <person name="Martin F."/>
            <person name="Nordberg H.P."/>
            <person name="Cantor M.N."/>
            <person name="Hua S.X."/>
        </authorList>
    </citation>
    <scope>NUCLEOTIDE SEQUENCE [LARGE SCALE GENOMIC DNA]</scope>
    <source>
        <strain evidence="1 2">MAFF 305830</strain>
    </source>
</reference>
<proteinExistence type="predicted"/>
<dbReference type="HOGENOM" id="CLU_918792_0_0_1"/>
<protein>
    <submittedName>
        <fullName evidence="1">Uncharacterized protein</fullName>
    </submittedName>
</protein>